<feature type="binding site" evidence="11">
    <location>
        <position position="115"/>
    </location>
    <ligand>
        <name>Mn(2+)</name>
        <dbReference type="ChEBI" id="CHEBI:29035"/>
        <label>2</label>
    </ligand>
</feature>
<dbReference type="GO" id="GO:0005829">
    <property type="term" value="C:cytosol"/>
    <property type="evidence" value="ECO:0007669"/>
    <property type="project" value="TreeGrafter"/>
</dbReference>
<feature type="active site" evidence="9">
    <location>
        <position position="117"/>
    </location>
</feature>
<dbReference type="InterPro" id="IPR002933">
    <property type="entry name" value="Peptidase_M20"/>
</dbReference>
<name>A0A8C9TH32_SCLFO</name>
<dbReference type="GO" id="GO:0006508">
    <property type="term" value="P:proteolysis"/>
    <property type="evidence" value="ECO:0007669"/>
    <property type="project" value="UniProtKB-KW"/>
</dbReference>
<feature type="binding site" description="in other chain" evidence="10">
    <location>
        <position position="433"/>
    </location>
    <ligand>
        <name>substrate</name>
        <note>ligand shared between homodimeric partners</note>
    </ligand>
</feature>
<dbReference type="PIRSF" id="PIRSF037242">
    <property type="entry name" value="CNDP_dipeptidase"/>
    <property type="match status" value="1"/>
</dbReference>
<comment type="subcellular location">
    <subcellularLocation>
        <location evidence="1">Cytoplasm</location>
    </subcellularLocation>
</comment>
<feature type="active site" description="Proton acceptor" evidence="9">
    <location>
        <position position="182"/>
    </location>
</feature>
<dbReference type="FunFam" id="3.30.70.360:FF:000008">
    <property type="entry name" value="Cytosolic non-specific dipeptidase"/>
    <property type="match status" value="1"/>
</dbReference>
<feature type="binding site" evidence="11">
    <location>
        <position position="148"/>
    </location>
    <ligand>
        <name>Mn(2+)</name>
        <dbReference type="ChEBI" id="CHEBI:29035"/>
        <label>1</label>
    </ligand>
</feature>
<feature type="binding site" evidence="10">
    <location>
        <position position="244"/>
    </location>
    <ligand>
        <name>substrate</name>
        <note>ligand shared between homodimeric partners</note>
    </ligand>
</feature>
<feature type="binding site" evidence="11">
    <location>
        <position position="211"/>
    </location>
    <ligand>
        <name>Mn(2+)</name>
        <dbReference type="ChEBI" id="CHEBI:29035"/>
        <label>2</label>
    </ligand>
</feature>
<feature type="binding site" evidence="10">
    <location>
        <position position="346"/>
    </location>
    <ligand>
        <name>substrate</name>
        <note>ligand shared between homodimeric partners</note>
    </ligand>
</feature>
<evidence type="ECO:0000256" key="5">
    <source>
        <dbReference type="ARBA" id="ARBA00022670"/>
    </source>
</evidence>
<evidence type="ECO:0000256" key="12">
    <source>
        <dbReference type="PIRSR" id="PIRSR037242-4"/>
    </source>
</evidence>
<evidence type="ECO:0000256" key="10">
    <source>
        <dbReference type="PIRSR" id="PIRSR037242-2"/>
    </source>
</evidence>
<reference evidence="14" key="2">
    <citation type="submission" date="2025-08" db="UniProtKB">
        <authorList>
            <consortium name="Ensembl"/>
        </authorList>
    </citation>
    <scope>IDENTIFICATION</scope>
</reference>
<protein>
    <submittedName>
        <fullName evidence="14">Carnosine dipeptidase 2</fullName>
    </submittedName>
</protein>
<feature type="binding site" description="in other chain" evidence="10">
    <location>
        <position position="211"/>
    </location>
    <ligand>
        <name>substrate</name>
        <note>ligand shared between homodimeric partners</note>
    </ligand>
</feature>
<gene>
    <name evidence="14" type="primary">CNDP2</name>
    <name evidence="14" type="synonym">cndp2</name>
</gene>
<dbReference type="InterPro" id="IPR017153">
    <property type="entry name" value="CNDP/DUG1"/>
</dbReference>
<dbReference type="PANTHER" id="PTHR43270">
    <property type="entry name" value="BETA-ALA-HIS DIPEPTIDASE"/>
    <property type="match status" value="1"/>
</dbReference>
<accession>A0A8C9TH32</accession>
<organism evidence="14 15">
    <name type="scientific">Scleropages formosus</name>
    <name type="common">Asian bonytongue</name>
    <name type="synonym">Osteoglossum formosum</name>
    <dbReference type="NCBI Taxonomy" id="113540"/>
    <lineage>
        <taxon>Eukaryota</taxon>
        <taxon>Metazoa</taxon>
        <taxon>Chordata</taxon>
        <taxon>Craniata</taxon>
        <taxon>Vertebrata</taxon>
        <taxon>Euteleostomi</taxon>
        <taxon>Actinopterygii</taxon>
        <taxon>Neopterygii</taxon>
        <taxon>Teleostei</taxon>
        <taxon>Osteoglossocephala</taxon>
        <taxon>Osteoglossomorpha</taxon>
        <taxon>Osteoglossiformes</taxon>
        <taxon>Osteoglossidae</taxon>
        <taxon>Scleropages</taxon>
    </lineage>
</organism>
<dbReference type="GeneTree" id="ENSGT00940000156500"/>
<dbReference type="Pfam" id="PF01546">
    <property type="entry name" value="Peptidase_M20"/>
    <property type="match status" value="1"/>
</dbReference>
<keyword evidence="11" id="KW-0464">Manganese</keyword>
<keyword evidence="15" id="KW-1185">Reference proteome</keyword>
<evidence type="ECO:0000256" key="7">
    <source>
        <dbReference type="ARBA" id="ARBA00022801"/>
    </source>
</evidence>
<proteinExistence type="inferred from homology"/>
<feature type="binding site" evidence="11">
    <location>
        <position position="148"/>
    </location>
    <ligand>
        <name>Mn(2+)</name>
        <dbReference type="ChEBI" id="CHEBI:29035"/>
        <label>2</label>
    </ligand>
</feature>
<feature type="binding site" evidence="11">
    <location>
        <position position="461"/>
    </location>
    <ligand>
        <name>Mn(2+)</name>
        <dbReference type="ChEBI" id="CHEBI:29035"/>
        <label>1</label>
    </ligand>
</feature>
<dbReference type="AlphaFoldDB" id="A0A8C9TH32"/>
<sequence>RPSSLQHSLSATPGTNMACLPALFKYVDEHQEEYIQRLAQWVAVQSVSAWPEKRGEIKKMMEMAAKDIERLGGTVEVVDIGMQKLPSGEEIPLPPIILGQLGSDPSKKTVCIYGHLDVQPANTEDGWDTEPFCLVEKDGKLFGRGSTDDKGPVLACQRGWTYILAFNIFLPINIKFCFEGMEESGSEGLDQLVFARKDSFFKGVDYVCISDNYWLGKTKPCITYGLRGISYFFLEMECSDKDLHSGVFGGSVHEAMTDLITLMGCLVGKKGKILVPGIYDDVAPLSPEEKNLYEKIDFDMEEYCKDVGACKLLHDTKEQILMHRWRYPSLSLHGIEGAFSDAGAKTVIPRKVIGKFSIRLVPDMDPKKVEKQVIGYLEKKFAELESPNKLKVYSGHGAKAWVSDYNHPHYMAGRKAMKTVFGVEPDLTREGGSIPVTLTFQEATGCNVMLLPVGSSDDGAHSQNEKLNRYNYIQGIKMLGAYFHEVSQLE</sequence>
<dbReference type="Gene3D" id="3.30.70.360">
    <property type="match status" value="1"/>
</dbReference>
<reference evidence="14 15" key="1">
    <citation type="submission" date="2019-04" db="EMBL/GenBank/DDBJ databases">
        <authorList>
            <consortium name="Wellcome Sanger Institute Data Sharing"/>
        </authorList>
    </citation>
    <scope>NUCLEOTIDE SEQUENCE [LARGE SCALE GENOMIC DNA]</scope>
</reference>
<dbReference type="InterPro" id="IPR011650">
    <property type="entry name" value="Peptidase_M20_dimer"/>
</dbReference>
<comment type="similarity">
    <text evidence="2">Belongs to the peptidase M20A family.</text>
</comment>
<keyword evidence="5" id="KW-0645">Protease</keyword>
<keyword evidence="8" id="KW-0482">Metalloprotease</keyword>
<keyword evidence="6 11" id="KW-0479">Metal-binding</keyword>
<dbReference type="Pfam" id="PF07687">
    <property type="entry name" value="M20_dimer"/>
    <property type="match status" value="1"/>
</dbReference>
<dbReference type="GO" id="GO:0070573">
    <property type="term" value="F:metallodipeptidase activity"/>
    <property type="evidence" value="ECO:0007669"/>
    <property type="project" value="InterPro"/>
</dbReference>
<feature type="binding site" description="in other chain" evidence="10">
    <location>
        <position position="461"/>
    </location>
    <ligand>
        <name>substrate</name>
        <note>ligand shared between homodimeric partners</note>
    </ligand>
</feature>
<dbReference type="CDD" id="cd05676">
    <property type="entry name" value="M20_dipept_like_CNDP"/>
    <property type="match status" value="1"/>
</dbReference>
<reference evidence="14" key="3">
    <citation type="submission" date="2025-09" db="UniProtKB">
        <authorList>
            <consortium name="Ensembl"/>
        </authorList>
    </citation>
    <scope>IDENTIFICATION</scope>
</reference>
<evidence type="ECO:0000256" key="1">
    <source>
        <dbReference type="ARBA" id="ARBA00004496"/>
    </source>
</evidence>
<evidence type="ECO:0000256" key="2">
    <source>
        <dbReference type="ARBA" id="ARBA00006247"/>
    </source>
</evidence>
<dbReference type="InterPro" id="IPR051458">
    <property type="entry name" value="Cyt/Met_Dipeptidase"/>
</dbReference>
<evidence type="ECO:0000259" key="13">
    <source>
        <dbReference type="Pfam" id="PF07687"/>
    </source>
</evidence>
<evidence type="ECO:0000313" key="14">
    <source>
        <dbReference type="Ensembl" id="ENSSFOP00015052000.1"/>
    </source>
</evidence>
<comment type="cofactor">
    <cofactor evidence="11">
        <name>Mn(2+)</name>
        <dbReference type="ChEBI" id="CHEBI:29035"/>
    </cofactor>
    <text evidence="11">Binds 2 manganese ions per subunit.</text>
</comment>
<feature type="site" description="Important for catalytic activity" evidence="12">
    <location>
        <position position="244"/>
    </location>
</feature>
<feature type="binding site" description="in other chain" evidence="10">
    <location>
        <position position="359"/>
    </location>
    <ligand>
        <name>substrate</name>
        <note>ligand shared between homodimeric partners</note>
    </ligand>
</feature>
<dbReference type="Ensembl" id="ENSSFOT00015058337.1">
    <property type="protein sequence ID" value="ENSSFOP00015052000.1"/>
    <property type="gene ID" value="ENSSFOG00015008900.2"/>
</dbReference>
<keyword evidence="7" id="KW-0378">Hydrolase</keyword>
<evidence type="ECO:0000256" key="4">
    <source>
        <dbReference type="ARBA" id="ARBA00022553"/>
    </source>
</evidence>
<feature type="domain" description="Peptidase M20 dimerisation" evidence="13">
    <location>
        <begin position="224"/>
        <end position="383"/>
    </location>
</feature>
<dbReference type="SUPFAM" id="SSF53187">
    <property type="entry name" value="Zn-dependent exopeptidases"/>
    <property type="match status" value="1"/>
</dbReference>
<evidence type="ECO:0000256" key="6">
    <source>
        <dbReference type="ARBA" id="ARBA00022723"/>
    </source>
</evidence>
<evidence type="ECO:0000256" key="3">
    <source>
        <dbReference type="ARBA" id="ARBA00022490"/>
    </source>
</evidence>
<feature type="binding site" evidence="11">
    <location>
        <position position="183"/>
    </location>
    <ligand>
        <name>Mn(2+)</name>
        <dbReference type="ChEBI" id="CHEBI:29035"/>
        <label>1</label>
    </ligand>
</feature>
<dbReference type="PANTHER" id="PTHR43270:SF11">
    <property type="entry name" value="CYTOSOLIC NON-SPECIFIC DIPEPTIDASE"/>
    <property type="match status" value="1"/>
</dbReference>
<evidence type="ECO:0000313" key="15">
    <source>
        <dbReference type="Proteomes" id="UP000694397"/>
    </source>
</evidence>
<keyword evidence="3" id="KW-0963">Cytoplasm</keyword>
<evidence type="ECO:0000256" key="11">
    <source>
        <dbReference type="PIRSR" id="PIRSR037242-3"/>
    </source>
</evidence>
<dbReference type="OrthoDB" id="7832001at2759"/>
<dbReference type="Proteomes" id="UP000694397">
    <property type="component" value="Chromosome 23"/>
</dbReference>
<evidence type="ECO:0000256" key="9">
    <source>
        <dbReference type="PIRSR" id="PIRSR037242-1"/>
    </source>
</evidence>
<evidence type="ECO:0000256" key="8">
    <source>
        <dbReference type="ARBA" id="ARBA00023049"/>
    </source>
</evidence>
<dbReference type="GO" id="GO:0046872">
    <property type="term" value="F:metal ion binding"/>
    <property type="evidence" value="ECO:0007669"/>
    <property type="project" value="UniProtKB-KW"/>
</dbReference>
<dbReference type="Gene3D" id="3.40.630.10">
    <property type="entry name" value="Zn peptidases"/>
    <property type="match status" value="1"/>
</dbReference>
<keyword evidence="4" id="KW-0597">Phosphoprotein</keyword>